<feature type="domain" description="OmpA-like" evidence="5">
    <location>
        <begin position="530"/>
        <end position="649"/>
    </location>
</feature>
<dbReference type="PRINTS" id="PR01021">
    <property type="entry name" value="OMPADOMAIN"/>
</dbReference>
<dbReference type="SUPFAM" id="SSF48452">
    <property type="entry name" value="TPR-like"/>
    <property type="match status" value="1"/>
</dbReference>
<dbReference type="InterPro" id="IPR011990">
    <property type="entry name" value="TPR-like_helical_dom_sf"/>
</dbReference>
<dbReference type="PROSITE" id="PS51123">
    <property type="entry name" value="OMPA_2"/>
    <property type="match status" value="1"/>
</dbReference>
<comment type="subcellular location">
    <subcellularLocation>
        <location evidence="1">Cell outer membrane</location>
    </subcellularLocation>
</comment>
<dbReference type="Pfam" id="PF00691">
    <property type="entry name" value="OmpA"/>
    <property type="match status" value="1"/>
</dbReference>
<keyword evidence="7" id="KW-1185">Reference proteome</keyword>
<evidence type="ECO:0000256" key="2">
    <source>
        <dbReference type="ARBA" id="ARBA00023136"/>
    </source>
</evidence>
<dbReference type="PANTHER" id="PTHR30329">
    <property type="entry name" value="STATOR ELEMENT OF FLAGELLAR MOTOR COMPLEX"/>
    <property type="match status" value="1"/>
</dbReference>
<name>A0ABW5L7G7_9SPHI</name>
<dbReference type="CDD" id="cd07185">
    <property type="entry name" value="OmpA_C-like"/>
    <property type="match status" value="1"/>
</dbReference>
<gene>
    <name evidence="6" type="ORF">ACFSQW_22235</name>
</gene>
<keyword evidence="3" id="KW-0998">Cell outer membrane</keyword>
<accession>A0ABW5L7G7</accession>
<dbReference type="EMBL" id="JBHULD010000025">
    <property type="protein sequence ID" value="MFD2557126.1"/>
    <property type="molecule type" value="Genomic_DNA"/>
</dbReference>
<dbReference type="RefSeq" id="WP_210354487.1">
    <property type="nucleotide sequence ID" value="NZ_JAEQMU010000002.1"/>
</dbReference>
<dbReference type="InterPro" id="IPR006664">
    <property type="entry name" value="OMP_bac"/>
</dbReference>
<sequence length="649" mass="73104">MERKYYKGIGALAMLLALNFQHIQAQEQPGRRARAEQEFLRMEYANAAQSYEQLVLDKKKPKTEDLERLAESYYYIKRYDLAENWFSRVVVLQDASQEAHLKYAEVLKQQGKYPEAKEQYRAYIGKYGASPEVERAIVGADSAAYWMQHPTKHQINNEQAINTALAEFGLTPTANGALYATEPNSILQDKSGMTGQSYLRVYSAERRIDGSLHYPNLMTESFNNSPYHVGPVAVNLANDVLFVTRTYAGKDAQKYKAHSQRWKKQNLELKIYRKNGETWTEEDFPYNNVKEYALGHAALNKDEKILYFASDMPGGQGGVDIWYCELQQDGSWGAPKNAGSQINTSGDEMFPSVEGDEFYFSSTGHIGMGGLDIFKATGAKSTFTVPVNMGYPVNSASDDFAFVTSMDDAMHTMGYLSSNRAGGVGSDDIYSFSLTKPRLNIELLTVVKDKKTGEILDRAVVMLYEENKVIARGSTDNKGEIYFDIDKGLAYRVYGEREGYMADSASFNAVYPRQDTTIYLTLNLQPVNKVGEKFVLENIYYDFDQSKIRPDAALILDKLVATMRNNSTLKIELSSHTDSRGAKKYNERLSQRRAQAAVDYIVGKGIERDRLVAKGYGESRLVNKCADGVDCTPDEHQANRRTEVEVIAY</sequence>
<reference evidence="7" key="1">
    <citation type="journal article" date="2019" name="Int. J. Syst. Evol. Microbiol.">
        <title>The Global Catalogue of Microorganisms (GCM) 10K type strain sequencing project: providing services to taxonomists for standard genome sequencing and annotation.</title>
        <authorList>
            <consortium name="The Broad Institute Genomics Platform"/>
            <consortium name="The Broad Institute Genome Sequencing Center for Infectious Disease"/>
            <person name="Wu L."/>
            <person name="Ma J."/>
        </authorList>
    </citation>
    <scope>NUCLEOTIDE SEQUENCE [LARGE SCALE GENOMIC DNA]</scope>
    <source>
        <strain evidence="7">KCTC 52298</strain>
    </source>
</reference>
<dbReference type="Proteomes" id="UP001597440">
    <property type="component" value="Unassembled WGS sequence"/>
</dbReference>
<evidence type="ECO:0000256" key="1">
    <source>
        <dbReference type="ARBA" id="ARBA00004442"/>
    </source>
</evidence>
<comment type="caution">
    <text evidence="6">The sequence shown here is derived from an EMBL/GenBank/DDBJ whole genome shotgun (WGS) entry which is preliminary data.</text>
</comment>
<protein>
    <submittedName>
        <fullName evidence="6">OmpA family protein</fullName>
    </submittedName>
</protein>
<evidence type="ECO:0000313" key="6">
    <source>
        <dbReference type="EMBL" id="MFD2557126.1"/>
    </source>
</evidence>
<dbReference type="Gene3D" id="3.30.1330.60">
    <property type="entry name" value="OmpA-like domain"/>
    <property type="match status" value="1"/>
</dbReference>
<proteinExistence type="predicted"/>
<dbReference type="Gene3D" id="1.25.40.10">
    <property type="entry name" value="Tetratricopeptide repeat domain"/>
    <property type="match status" value="1"/>
</dbReference>
<dbReference type="InterPro" id="IPR006665">
    <property type="entry name" value="OmpA-like"/>
</dbReference>
<evidence type="ECO:0000256" key="3">
    <source>
        <dbReference type="ARBA" id="ARBA00023237"/>
    </source>
</evidence>
<evidence type="ECO:0000259" key="5">
    <source>
        <dbReference type="PROSITE" id="PS51123"/>
    </source>
</evidence>
<evidence type="ECO:0000313" key="7">
    <source>
        <dbReference type="Proteomes" id="UP001597440"/>
    </source>
</evidence>
<dbReference type="InterPro" id="IPR050330">
    <property type="entry name" value="Bact_OuterMem_StrucFunc"/>
</dbReference>
<dbReference type="SUPFAM" id="SSF103088">
    <property type="entry name" value="OmpA-like"/>
    <property type="match status" value="1"/>
</dbReference>
<organism evidence="6 7">
    <name type="scientific">Sphingobacterium tabacisoli</name>
    <dbReference type="NCBI Taxonomy" id="2044855"/>
    <lineage>
        <taxon>Bacteria</taxon>
        <taxon>Pseudomonadati</taxon>
        <taxon>Bacteroidota</taxon>
        <taxon>Sphingobacteriia</taxon>
        <taxon>Sphingobacteriales</taxon>
        <taxon>Sphingobacteriaceae</taxon>
        <taxon>Sphingobacterium</taxon>
    </lineage>
</organism>
<dbReference type="PANTHER" id="PTHR30329:SF21">
    <property type="entry name" value="LIPOPROTEIN YIAD-RELATED"/>
    <property type="match status" value="1"/>
</dbReference>
<keyword evidence="2 4" id="KW-0472">Membrane</keyword>
<dbReference type="InterPro" id="IPR036737">
    <property type="entry name" value="OmpA-like_sf"/>
</dbReference>
<evidence type="ECO:0000256" key="4">
    <source>
        <dbReference type="PROSITE-ProRule" id="PRU00473"/>
    </source>
</evidence>